<dbReference type="EMBL" id="MU855993">
    <property type="protein sequence ID" value="KAK3898144.1"/>
    <property type="molecule type" value="Genomic_DNA"/>
</dbReference>
<evidence type="ECO:0000256" key="7">
    <source>
        <dbReference type="SAM" id="Phobius"/>
    </source>
</evidence>
<reference evidence="9" key="2">
    <citation type="submission" date="2023-05" db="EMBL/GenBank/DDBJ databases">
        <authorList>
            <consortium name="Lawrence Berkeley National Laboratory"/>
            <person name="Steindorff A."/>
            <person name="Hensen N."/>
            <person name="Bonometti L."/>
            <person name="Westerberg I."/>
            <person name="Brannstrom I.O."/>
            <person name="Guillou S."/>
            <person name="Cros-Aarteil S."/>
            <person name="Calhoun S."/>
            <person name="Haridas S."/>
            <person name="Kuo A."/>
            <person name="Mondo S."/>
            <person name="Pangilinan J."/>
            <person name="Riley R."/>
            <person name="Labutti K."/>
            <person name="Andreopoulos B."/>
            <person name="Lipzen A."/>
            <person name="Chen C."/>
            <person name="Yanf M."/>
            <person name="Daum C."/>
            <person name="Ng V."/>
            <person name="Clum A."/>
            <person name="Ohm R."/>
            <person name="Martin F."/>
            <person name="Silar P."/>
            <person name="Natvig D."/>
            <person name="Lalanne C."/>
            <person name="Gautier V."/>
            <person name="Ament-Velasquez S.L."/>
            <person name="Kruys A."/>
            <person name="Hutchinson M.I."/>
            <person name="Powell A.J."/>
            <person name="Barry K."/>
            <person name="Miller A.N."/>
            <person name="Grigoriev I.V."/>
            <person name="Debuchy R."/>
            <person name="Gladieux P."/>
            <person name="Thoren M.H."/>
            <person name="Johannesson H."/>
        </authorList>
    </citation>
    <scope>NUCLEOTIDE SEQUENCE</scope>
    <source>
        <strain evidence="9">CBS 103.79</strain>
    </source>
</reference>
<name>A0AAN6RPM2_9PEZI</name>
<feature type="transmembrane region" description="Helical" evidence="7">
    <location>
        <begin position="22"/>
        <end position="44"/>
    </location>
</feature>
<evidence type="ECO:0000313" key="10">
    <source>
        <dbReference type="Proteomes" id="UP001303889"/>
    </source>
</evidence>
<comment type="similarity">
    <text evidence="5">Belongs to the SAT4 family.</text>
</comment>
<keyword evidence="2 7" id="KW-0812">Transmembrane</keyword>
<feature type="domain" description="Rhodopsin" evidence="8">
    <location>
        <begin position="40"/>
        <end position="281"/>
    </location>
</feature>
<evidence type="ECO:0000256" key="4">
    <source>
        <dbReference type="ARBA" id="ARBA00023136"/>
    </source>
</evidence>
<comment type="subcellular location">
    <subcellularLocation>
        <location evidence="1">Membrane</location>
        <topology evidence="1">Multi-pass membrane protein</topology>
    </subcellularLocation>
</comment>
<dbReference type="PANTHER" id="PTHR33048">
    <property type="entry name" value="PTH11-LIKE INTEGRAL MEMBRANE PROTEIN (AFU_ORTHOLOGUE AFUA_5G11245)"/>
    <property type="match status" value="1"/>
</dbReference>
<evidence type="ECO:0000256" key="5">
    <source>
        <dbReference type="ARBA" id="ARBA00038359"/>
    </source>
</evidence>
<organism evidence="9 10">
    <name type="scientific">Staphylotrichum tortipilum</name>
    <dbReference type="NCBI Taxonomy" id="2831512"/>
    <lineage>
        <taxon>Eukaryota</taxon>
        <taxon>Fungi</taxon>
        <taxon>Dikarya</taxon>
        <taxon>Ascomycota</taxon>
        <taxon>Pezizomycotina</taxon>
        <taxon>Sordariomycetes</taxon>
        <taxon>Sordariomycetidae</taxon>
        <taxon>Sordariales</taxon>
        <taxon>Chaetomiaceae</taxon>
        <taxon>Staphylotrichum</taxon>
    </lineage>
</organism>
<proteinExistence type="inferred from homology"/>
<dbReference type="Pfam" id="PF20684">
    <property type="entry name" value="Fung_rhodopsin"/>
    <property type="match status" value="1"/>
</dbReference>
<dbReference type="InterPro" id="IPR049326">
    <property type="entry name" value="Rhodopsin_dom_fungi"/>
</dbReference>
<keyword evidence="4 7" id="KW-0472">Membrane</keyword>
<feature type="transmembrane region" description="Helical" evidence="7">
    <location>
        <begin position="96"/>
        <end position="122"/>
    </location>
</feature>
<feature type="region of interest" description="Disordered" evidence="6">
    <location>
        <begin position="391"/>
        <end position="419"/>
    </location>
</feature>
<protein>
    <recommendedName>
        <fullName evidence="8">Rhodopsin domain-containing protein</fullName>
    </recommendedName>
</protein>
<evidence type="ECO:0000256" key="6">
    <source>
        <dbReference type="SAM" id="MobiDB-lite"/>
    </source>
</evidence>
<dbReference type="Proteomes" id="UP001303889">
    <property type="component" value="Unassembled WGS sequence"/>
</dbReference>
<gene>
    <name evidence="9" type="ORF">C8A05DRAFT_19220</name>
</gene>
<dbReference type="InterPro" id="IPR052337">
    <property type="entry name" value="SAT4-like"/>
</dbReference>
<evidence type="ECO:0000259" key="8">
    <source>
        <dbReference type="Pfam" id="PF20684"/>
    </source>
</evidence>
<evidence type="ECO:0000256" key="1">
    <source>
        <dbReference type="ARBA" id="ARBA00004141"/>
    </source>
</evidence>
<dbReference type="PANTHER" id="PTHR33048:SF155">
    <property type="entry name" value="INTEGRAL MEMBRANE PROTEIN"/>
    <property type="match status" value="1"/>
</dbReference>
<feature type="transmembrane region" description="Helical" evidence="7">
    <location>
        <begin position="56"/>
        <end position="76"/>
    </location>
</feature>
<dbReference type="AlphaFoldDB" id="A0AAN6RPM2"/>
<accession>A0AAN6RPM2</accession>
<sequence>MTAPPPLVEPYPGWADEDKRPMILGVAGALIALAFLFVVARIYCRLISIRKLRIDDFIVIFCIVVGIAYFTLTVISTSYGFGKHMATLSPDDFRRALMFLILSFEPGILLFATPKFAVVILLFQILHPGPRHTIVLWVVSVAFAIMLVGNLVVNLAQCTPAAAQWGAVKGVCWDRRVAIDYSIVFAVFSAVFDFYLALYPTIVMCRQMMNWKKKLALSSALGFGYCAAGIGAYKAYSLSVPPLKLVDFTYELATIVLWTIIEGTCVLIGACIPCLYPLVKKIFGERALESARPNQPPSATLVTIGGTPTAAKQKRAAAPLCLSGIDTFDDIERDEHWHYITPEYHAAYHTDGAERWAEDAVAELELQQRWVDRGRTPTPLSSVWRRDWVGRAGGGAAADGDSGEAWYPNRRSVPPAIKR</sequence>
<evidence type="ECO:0000313" key="9">
    <source>
        <dbReference type="EMBL" id="KAK3898144.1"/>
    </source>
</evidence>
<comment type="caution">
    <text evidence="9">The sequence shown here is derived from an EMBL/GenBank/DDBJ whole genome shotgun (WGS) entry which is preliminary data.</text>
</comment>
<evidence type="ECO:0000256" key="3">
    <source>
        <dbReference type="ARBA" id="ARBA00022989"/>
    </source>
</evidence>
<reference evidence="9" key="1">
    <citation type="journal article" date="2023" name="Mol. Phylogenet. Evol.">
        <title>Genome-scale phylogeny and comparative genomics of the fungal order Sordariales.</title>
        <authorList>
            <person name="Hensen N."/>
            <person name="Bonometti L."/>
            <person name="Westerberg I."/>
            <person name="Brannstrom I.O."/>
            <person name="Guillou S."/>
            <person name="Cros-Aarteil S."/>
            <person name="Calhoun S."/>
            <person name="Haridas S."/>
            <person name="Kuo A."/>
            <person name="Mondo S."/>
            <person name="Pangilinan J."/>
            <person name="Riley R."/>
            <person name="LaButti K."/>
            <person name="Andreopoulos B."/>
            <person name="Lipzen A."/>
            <person name="Chen C."/>
            <person name="Yan M."/>
            <person name="Daum C."/>
            <person name="Ng V."/>
            <person name="Clum A."/>
            <person name="Steindorff A."/>
            <person name="Ohm R.A."/>
            <person name="Martin F."/>
            <person name="Silar P."/>
            <person name="Natvig D.O."/>
            <person name="Lalanne C."/>
            <person name="Gautier V."/>
            <person name="Ament-Velasquez S.L."/>
            <person name="Kruys A."/>
            <person name="Hutchinson M.I."/>
            <person name="Powell A.J."/>
            <person name="Barry K."/>
            <person name="Miller A.N."/>
            <person name="Grigoriev I.V."/>
            <person name="Debuchy R."/>
            <person name="Gladieux P."/>
            <person name="Hiltunen Thoren M."/>
            <person name="Johannesson H."/>
        </authorList>
    </citation>
    <scope>NUCLEOTIDE SEQUENCE</scope>
    <source>
        <strain evidence="9">CBS 103.79</strain>
    </source>
</reference>
<feature type="transmembrane region" description="Helical" evidence="7">
    <location>
        <begin position="215"/>
        <end position="235"/>
    </location>
</feature>
<dbReference type="GO" id="GO:0016020">
    <property type="term" value="C:membrane"/>
    <property type="evidence" value="ECO:0007669"/>
    <property type="project" value="UniProtKB-SubCell"/>
</dbReference>
<feature type="transmembrane region" description="Helical" evidence="7">
    <location>
        <begin position="134"/>
        <end position="153"/>
    </location>
</feature>
<keyword evidence="3 7" id="KW-1133">Transmembrane helix</keyword>
<feature type="transmembrane region" description="Helical" evidence="7">
    <location>
        <begin position="255"/>
        <end position="279"/>
    </location>
</feature>
<evidence type="ECO:0000256" key="2">
    <source>
        <dbReference type="ARBA" id="ARBA00022692"/>
    </source>
</evidence>
<keyword evidence="10" id="KW-1185">Reference proteome</keyword>
<feature type="transmembrane region" description="Helical" evidence="7">
    <location>
        <begin position="183"/>
        <end position="203"/>
    </location>
</feature>